<reference evidence="5" key="2">
    <citation type="submission" date="2020-09" db="EMBL/GenBank/DDBJ databases">
        <authorList>
            <person name="Sun Q."/>
            <person name="Ohkuma M."/>
        </authorList>
    </citation>
    <scope>NUCLEOTIDE SEQUENCE</scope>
    <source>
        <strain evidence="5">JCM 15325</strain>
    </source>
</reference>
<dbReference type="SMART" id="SM00530">
    <property type="entry name" value="HTH_XRE"/>
    <property type="match status" value="1"/>
</dbReference>
<dbReference type="InterPro" id="IPR011051">
    <property type="entry name" value="RmlC_Cupin_sf"/>
</dbReference>
<keyword evidence="6" id="KW-1185">Reference proteome</keyword>
<dbReference type="PROSITE" id="PS50943">
    <property type="entry name" value="HTH_CROC1"/>
    <property type="match status" value="1"/>
</dbReference>
<dbReference type="CDD" id="cd02209">
    <property type="entry name" value="cupin_XRE_C"/>
    <property type="match status" value="1"/>
</dbReference>
<gene>
    <name evidence="5" type="ORF">GCM10007968_19140</name>
</gene>
<dbReference type="Gene3D" id="2.60.120.10">
    <property type="entry name" value="Jelly Rolls"/>
    <property type="match status" value="1"/>
</dbReference>
<dbReference type="SUPFAM" id="SSF51182">
    <property type="entry name" value="RmlC-like cupins"/>
    <property type="match status" value="1"/>
</dbReference>
<evidence type="ECO:0000313" key="5">
    <source>
        <dbReference type="EMBL" id="GGL55206.1"/>
    </source>
</evidence>
<sequence length="182" mass="20155">MDHLQHCIARNLQAVRNQKGLSLDGAASLTGVSKSMLSQIEKGKSSPTVSTLWKIASGLQVSFSSLMKEEAAEIKKIDSRNLSPALDDRKKYSVYSLFPYHPEKKYEIYLVKLKPHAAHTSEGHTGEEYMLISTGSVALTINEQTSVLHAGDALLFTAGSAHTYRNESDQEASFFDLIYYPE</sequence>
<comment type="caution">
    <text evidence="5">The sequence shown here is derived from an EMBL/GenBank/DDBJ whole genome shotgun (WGS) entry which is preliminary data.</text>
</comment>
<dbReference type="GO" id="GO:0003700">
    <property type="term" value="F:DNA-binding transcription factor activity"/>
    <property type="evidence" value="ECO:0007669"/>
    <property type="project" value="TreeGrafter"/>
</dbReference>
<name>A0A917S550_9BACL</name>
<protein>
    <submittedName>
        <fullName evidence="5">Transcriptional regulator</fullName>
    </submittedName>
</protein>
<dbReference type="InterPro" id="IPR050807">
    <property type="entry name" value="TransReg_Diox_bact_type"/>
</dbReference>
<keyword evidence="2" id="KW-0238">DNA-binding</keyword>
<evidence type="ECO:0000256" key="1">
    <source>
        <dbReference type="ARBA" id="ARBA00023015"/>
    </source>
</evidence>
<dbReference type="InterPro" id="IPR014710">
    <property type="entry name" value="RmlC-like_jellyroll"/>
</dbReference>
<dbReference type="PANTHER" id="PTHR46797:SF23">
    <property type="entry name" value="HTH-TYPE TRANSCRIPTIONAL REGULATOR SUTR"/>
    <property type="match status" value="1"/>
</dbReference>
<proteinExistence type="predicted"/>
<dbReference type="GO" id="GO:0003677">
    <property type="term" value="F:DNA binding"/>
    <property type="evidence" value="ECO:0007669"/>
    <property type="project" value="UniProtKB-KW"/>
</dbReference>
<evidence type="ECO:0000259" key="4">
    <source>
        <dbReference type="PROSITE" id="PS50943"/>
    </source>
</evidence>
<dbReference type="EMBL" id="BMOK01000007">
    <property type="protein sequence ID" value="GGL55206.1"/>
    <property type="molecule type" value="Genomic_DNA"/>
</dbReference>
<dbReference type="Gene3D" id="1.10.260.40">
    <property type="entry name" value="lambda repressor-like DNA-binding domains"/>
    <property type="match status" value="1"/>
</dbReference>
<feature type="domain" description="HTH cro/C1-type" evidence="4">
    <location>
        <begin position="12"/>
        <end position="66"/>
    </location>
</feature>
<accession>A0A917S550</accession>
<dbReference type="RefSeq" id="WP_188802886.1">
    <property type="nucleotide sequence ID" value="NZ_BMOK01000007.1"/>
</dbReference>
<dbReference type="Proteomes" id="UP000654670">
    <property type="component" value="Unassembled WGS sequence"/>
</dbReference>
<dbReference type="Pfam" id="PF01381">
    <property type="entry name" value="HTH_3"/>
    <property type="match status" value="1"/>
</dbReference>
<dbReference type="InterPro" id="IPR001387">
    <property type="entry name" value="Cro/C1-type_HTH"/>
</dbReference>
<dbReference type="InterPro" id="IPR010982">
    <property type="entry name" value="Lambda_DNA-bd_dom_sf"/>
</dbReference>
<dbReference type="GO" id="GO:0005829">
    <property type="term" value="C:cytosol"/>
    <property type="evidence" value="ECO:0007669"/>
    <property type="project" value="TreeGrafter"/>
</dbReference>
<reference evidence="5" key="1">
    <citation type="journal article" date="2014" name="Int. J. Syst. Evol. Microbiol.">
        <title>Complete genome sequence of Corynebacterium casei LMG S-19264T (=DSM 44701T), isolated from a smear-ripened cheese.</title>
        <authorList>
            <consortium name="US DOE Joint Genome Institute (JGI-PGF)"/>
            <person name="Walter F."/>
            <person name="Albersmeier A."/>
            <person name="Kalinowski J."/>
            <person name="Ruckert C."/>
        </authorList>
    </citation>
    <scope>NUCLEOTIDE SEQUENCE</scope>
    <source>
        <strain evidence="5">JCM 15325</strain>
    </source>
</reference>
<dbReference type="CDD" id="cd00093">
    <property type="entry name" value="HTH_XRE"/>
    <property type="match status" value="1"/>
</dbReference>
<dbReference type="SUPFAM" id="SSF47413">
    <property type="entry name" value="lambda repressor-like DNA-binding domains"/>
    <property type="match status" value="1"/>
</dbReference>
<evidence type="ECO:0000256" key="3">
    <source>
        <dbReference type="ARBA" id="ARBA00023163"/>
    </source>
</evidence>
<dbReference type="AlphaFoldDB" id="A0A917S550"/>
<keyword evidence="1" id="KW-0805">Transcription regulation</keyword>
<dbReference type="Pfam" id="PF07883">
    <property type="entry name" value="Cupin_2"/>
    <property type="match status" value="1"/>
</dbReference>
<evidence type="ECO:0000256" key="2">
    <source>
        <dbReference type="ARBA" id="ARBA00023125"/>
    </source>
</evidence>
<keyword evidence="3" id="KW-0804">Transcription</keyword>
<organism evidence="5 6">
    <name type="scientific">Sporolactobacillus putidus</name>
    <dbReference type="NCBI Taxonomy" id="492735"/>
    <lineage>
        <taxon>Bacteria</taxon>
        <taxon>Bacillati</taxon>
        <taxon>Bacillota</taxon>
        <taxon>Bacilli</taxon>
        <taxon>Bacillales</taxon>
        <taxon>Sporolactobacillaceae</taxon>
        <taxon>Sporolactobacillus</taxon>
    </lineage>
</organism>
<dbReference type="InterPro" id="IPR013096">
    <property type="entry name" value="Cupin_2"/>
</dbReference>
<dbReference type="PANTHER" id="PTHR46797">
    <property type="entry name" value="HTH-TYPE TRANSCRIPTIONAL REGULATOR"/>
    <property type="match status" value="1"/>
</dbReference>
<evidence type="ECO:0000313" key="6">
    <source>
        <dbReference type="Proteomes" id="UP000654670"/>
    </source>
</evidence>